<organism evidence="10 11">
    <name type="scientific">Ligilactobacillus ruminis</name>
    <dbReference type="NCBI Taxonomy" id="1623"/>
    <lineage>
        <taxon>Bacteria</taxon>
        <taxon>Bacillati</taxon>
        <taxon>Bacillota</taxon>
        <taxon>Bacilli</taxon>
        <taxon>Lactobacillales</taxon>
        <taxon>Lactobacillaceae</taxon>
        <taxon>Ligilactobacillus</taxon>
    </lineage>
</organism>
<reference evidence="10" key="1">
    <citation type="submission" date="2023-02" db="EMBL/GenBank/DDBJ databases">
        <title>Complete genome sequence of Lactobacillus ruminis CACC888 isolated from Pig feces.</title>
        <authorList>
            <person name="Park S."/>
            <person name="Park M.A."/>
            <person name="Kim D.-H."/>
            <person name="Kim Y."/>
        </authorList>
    </citation>
    <scope>NUCLEOTIDE SEQUENCE</scope>
    <source>
        <strain evidence="10">CACC888</strain>
    </source>
</reference>
<dbReference type="SUPFAM" id="SSF52540">
    <property type="entry name" value="P-loop containing nucleoside triphosphate hydrolases"/>
    <property type="match status" value="1"/>
</dbReference>
<comment type="similarity">
    <text evidence="2">Belongs to the ABC transporter superfamily.</text>
</comment>
<gene>
    <name evidence="10" type="ORF">PSR59_02625</name>
</gene>
<evidence type="ECO:0000256" key="8">
    <source>
        <dbReference type="ARBA" id="ARBA00023136"/>
    </source>
</evidence>
<dbReference type="InterPro" id="IPR017871">
    <property type="entry name" value="ABC_transporter-like_CS"/>
</dbReference>
<sequence length="258" mass="28990">MIKIQGEGKSHDSLIGDAKSNQMIRIKDGSYSYQNQIGFQGLDFEAEEGESVCIMGPNGAGKSTLLKVVVGLYPLDEGTYDFCGQRIDAVFLKDRKKSGKLYQQIGFVFQNSEIQLFNTSVYDEIAFGPRNLGLAEEEVKERVEDCLYLLQIENLRDRIPYQLSGGEQKLVAIASILSSNPEVVIFDEPFNGLSRKHCRAVSEVIQKLRKAGKTIIISSHHFNQIKNLVDEIYIFSEGHTIVKKIATSDLKNMPEFEE</sequence>
<dbReference type="EMBL" id="CP117692">
    <property type="protein sequence ID" value="WDC82546.1"/>
    <property type="molecule type" value="Genomic_DNA"/>
</dbReference>
<evidence type="ECO:0000259" key="9">
    <source>
        <dbReference type="PROSITE" id="PS50893"/>
    </source>
</evidence>
<dbReference type="GO" id="GO:0043190">
    <property type="term" value="C:ATP-binding cassette (ABC) transporter complex"/>
    <property type="evidence" value="ECO:0007669"/>
    <property type="project" value="TreeGrafter"/>
</dbReference>
<keyword evidence="3" id="KW-0813">Transport</keyword>
<dbReference type="GO" id="GO:0016887">
    <property type="term" value="F:ATP hydrolysis activity"/>
    <property type="evidence" value="ECO:0007669"/>
    <property type="project" value="InterPro"/>
</dbReference>
<evidence type="ECO:0000313" key="11">
    <source>
        <dbReference type="Proteomes" id="UP001222683"/>
    </source>
</evidence>
<evidence type="ECO:0000256" key="2">
    <source>
        <dbReference type="ARBA" id="ARBA00005417"/>
    </source>
</evidence>
<dbReference type="InterPro" id="IPR015856">
    <property type="entry name" value="ABC_transpr_CbiO/EcfA_su"/>
</dbReference>
<dbReference type="GO" id="GO:0005524">
    <property type="term" value="F:ATP binding"/>
    <property type="evidence" value="ECO:0007669"/>
    <property type="project" value="UniProtKB-KW"/>
</dbReference>
<dbReference type="PANTHER" id="PTHR43553">
    <property type="entry name" value="HEAVY METAL TRANSPORTER"/>
    <property type="match status" value="1"/>
</dbReference>
<dbReference type="PROSITE" id="PS50893">
    <property type="entry name" value="ABC_TRANSPORTER_2"/>
    <property type="match status" value="1"/>
</dbReference>
<comment type="subcellular location">
    <subcellularLocation>
        <location evidence="1">Cell membrane</location>
        <topology evidence="1">Peripheral membrane protein</topology>
    </subcellularLocation>
</comment>
<feature type="domain" description="ABC transporter" evidence="9">
    <location>
        <begin position="24"/>
        <end position="256"/>
    </location>
</feature>
<dbReference type="PROSITE" id="PS00211">
    <property type="entry name" value="ABC_TRANSPORTER_1"/>
    <property type="match status" value="1"/>
</dbReference>
<proteinExistence type="inferred from homology"/>
<keyword evidence="4" id="KW-1003">Cell membrane</keyword>
<evidence type="ECO:0000313" key="10">
    <source>
        <dbReference type="EMBL" id="WDC82546.1"/>
    </source>
</evidence>
<dbReference type="InterPro" id="IPR050095">
    <property type="entry name" value="ECF_ABC_transporter_ATP-bd"/>
</dbReference>
<dbReference type="GO" id="GO:0042626">
    <property type="term" value="F:ATPase-coupled transmembrane transporter activity"/>
    <property type="evidence" value="ECO:0007669"/>
    <property type="project" value="TreeGrafter"/>
</dbReference>
<keyword evidence="6 10" id="KW-0067">ATP-binding</keyword>
<dbReference type="PANTHER" id="PTHR43553:SF27">
    <property type="entry name" value="ENERGY-COUPLING FACTOR TRANSPORTER ATP-BINDING PROTEIN ECFA2"/>
    <property type="match status" value="1"/>
</dbReference>
<keyword evidence="7" id="KW-1278">Translocase</keyword>
<evidence type="ECO:0000256" key="4">
    <source>
        <dbReference type="ARBA" id="ARBA00022475"/>
    </source>
</evidence>
<name>A0AAQ2XQE5_9LACO</name>
<keyword evidence="8" id="KW-0472">Membrane</keyword>
<dbReference type="Pfam" id="PF00005">
    <property type="entry name" value="ABC_tran"/>
    <property type="match status" value="1"/>
</dbReference>
<dbReference type="AlphaFoldDB" id="A0AAQ2XQE5"/>
<dbReference type="InterPro" id="IPR003593">
    <property type="entry name" value="AAA+_ATPase"/>
</dbReference>
<protein>
    <submittedName>
        <fullName evidence="10">ABC transporter ATP-binding protein</fullName>
    </submittedName>
</protein>
<dbReference type="CDD" id="cd03225">
    <property type="entry name" value="ABC_cobalt_CbiO_domain1"/>
    <property type="match status" value="1"/>
</dbReference>
<dbReference type="Proteomes" id="UP001222683">
    <property type="component" value="Chromosome"/>
</dbReference>
<evidence type="ECO:0000256" key="6">
    <source>
        <dbReference type="ARBA" id="ARBA00022840"/>
    </source>
</evidence>
<dbReference type="RefSeq" id="WP_273745307.1">
    <property type="nucleotide sequence ID" value="NZ_CP117692.1"/>
</dbReference>
<evidence type="ECO:0000256" key="1">
    <source>
        <dbReference type="ARBA" id="ARBA00004202"/>
    </source>
</evidence>
<dbReference type="InterPro" id="IPR027417">
    <property type="entry name" value="P-loop_NTPase"/>
</dbReference>
<accession>A0AAQ2XQE5</accession>
<evidence type="ECO:0000256" key="7">
    <source>
        <dbReference type="ARBA" id="ARBA00022967"/>
    </source>
</evidence>
<evidence type="ECO:0000256" key="5">
    <source>
        <dbReference type="ARBA" id="ARBA00022741"/>
    </source>
</evidence>
<dbReference type="InterPro" id="IPR003439">
    <property type="entry name" value="ABC_transporter-like_ATP-bd"/>
</dbReference>
<evidence type="ECO:0000256" key="3">
    <source>
        <dbReference type="ARBA" id="ARBA00022448"/>
    </source>
</evidence>
<dbReference type="SMART" id="SM00382">
    <property type="entry name" value="AAA"/>
    <property type="match status" value="1"/>
</dbReference>
<keyword evidence="5" id="KW-0547">Nucleotide-binding</keyword>
<dbReference type="Gene3D" id="3.40.50.300">
    <property type="entry name" value="P-loop containing nucleotide triphosphate hydrolases"/>
    <property type="match status" value="1"/>
</dbReference>